<name>A0A2P7VHC2_9BACL</name>
<accession>A0A2P7VHC2</accession>
<dbReference type="GO" id="GO:0006310">
    <property type="term" value="P:DNA recombination"/>
    <property type="evidence" value="ECO:0007669"/>
    <property type="project" value="UniProtKB-KW"/>
</dbReference>
<dbReference type="EMBL" id="PXZM01000007">
    <property type="protein sequence ID" value="PSJ98540.1"/>
    <property type="molecule type" value="Genomic_DNA"/>
</dbReference>
<dbReference type="AlphaFoldDB" id="A0A2P7VHC2"/>
<dbReference type="Gene3D" id="1.10.443.10">
    <property type="entry name" value="Intergrase catalytic core"/>
    <property type="match status" value="1"/>
</dbReference>
<gene>
    <name evidence="2" type="ORF">C7R93_06245</name>
</gene>
<dbReference type="CDD" id="cd00397">
    <property type="entry name" value="DNA_BRE_C"/>
    <property type="match status" value="1"/>
</dbReference>
<dbReference type="InterPro" id="IPR011010">
    <property type="entry name" value="DNA_brk_join_enz"/>
</dbReference>
<keyword evidence="1" id="KW-0233">DNA recombination</keyword>
<dbReference type="GO" id="GO:0003677">
    <property type="term" value="F:DNA binding"/>
    <property type="evidence" value="ECO:0007669"/>
    <property type="project" value="InterPro"/>
</dbReference>
<evidence type="ECO:0000313" key="2">
    <source>
        <dbReference type="EMBL" id="PSJ98540.1"/>
    </source>
</evidence>
<evidence type="ECO:0000256" key="1">
    <source>
        <dbReference type="ARBA" id="ARBA00023172"/>
    </source>
</evidence>
<keyword evidence="3" id="KW-1185">Reference proteome</keyword>
<comment type="caution">
    <text evidence="2">The sequence shown here is derived from an EMBL/GenBank/DDBJ whole genome shotgun (WGS) entry which is preliminary data.</text>
</comment>
<protein>
    <submittedName>
        <fullName evidence="2">Uncharacterized protein</fullName>
    </submittedName>
</protein>
<dbReference type="InterPro" id="IPR013762">
    <property type="entry name" value="Integrase-like_cat_sf"/>
</dbReference>
<sequence length="570" mass="67849">MNMPSSREKRKLELIHDEIKMDVASDSNYSPSDSIIIAKEILDEYRMNEINPLIKGKFEDDEWTFSCHLKIGHVIRISFHKIKFDSYPNIMFSKDYLQLIIKCWCTEQLSKMQPHSVKTCIEVYLAEIVSLTYSFSNIGHYLTFLEGSDYSIDSKYLRLNTLLNFLDYIDLIIDEKLIKDILSFRKSLLHNRKKNVRQLPTAEEIFLFSWSIEDFYKEILHEENIEILKLQFYPIYIWWILTNIIPMRPSEFCSLEREHIYQKDNRYFIRLPRLKKPKYRSDYFQIITEAEMNKDTFDIIQKYIRETEKKFGATKYLLSYPCSILTYPENRYNRKINSNYVNTCNFHDLIGRFYRDVVNKIYGIKLEGNQQLTGNDTRHLAFTALMLQGYSRPEIARLGGHYSLTAQMHYQMHPDYYFAVSIKKLKDQFQLRTINPQLFGDHDVLYNKVVTDVLARETASMAGKLSIGYCTDPLVRCESPTHIFCKHWRIDPEELKHKETKDLLMRMILERRNHINELADFLFHLNEKLIFPNESELNEEILLRRTKAKELDDSLHQISKLELVLKGDLL</sequence>
<organism evidence="2 3">
    <name type="scientific">Brevibacillus fortis</name>
    <dbReference type="NCBI Taxonomy" id="2126352"/>
    <lineage>
        <taxon>Bacteria</taxon>
        <taxon>Bacillati</taxon>
        <taxon>Bacillota</taxon>
        <taxon>Bacilli</taxon>
        <taxon>Bacillales</taxon>
        <taxon>Paenibacillaceae</taxon>
        <taxon>Brevibacillus</taxon>
    </lineage>
</organism>
<dbReference type="SUPFAM" id="SSF56349">
    <property type="entry name" value="DNA breaking-rejoining enzymes"/>
    <property type="match status" value="1"/>
</dbReference>
<evidence type="ECO:0000313" key="3">
    <source>
        <dbReference type="Proteomes" id="UP000240419"/>
    </source>
</evidence>
<proteinExistence type="predicted"/>
<dbReference type="GO" id="GO:0015074">
    <property type="term" value="P:DNA integration"/>
    <property type="evidence" value="ECO:0007669"/>
    <property type="project" value="InterPro"/>
</dbReference>
<dbReference type="Proteomes" id="UP000240419">
    <property type="component" value="Unassembled WGS sequence"/>
</dbReference>
<reference evidence="2 3" key="1">
    <citation type="submission" date="2018-03" db="EMBL/GenBank/DDBJ databases">
        <title>Brevisbacillus phylogenomics.</title>
        <authorList>
            <person name="Dunlap C."/>
        </authorList>
    </citation>
    <scope>NUCLEOTIDE SEQUENCE [LARGE SCALE GENOMIC DNA]</scope>
    <source>
        <strain evidence="2 3">NRRL NRS-1210</strain>
    </source>
</reference>